<keyword evidence="3" id="KW-1185">Reference proteome</keyword>
<feature type="compositionally biased region" description="Low complexity" evidence="1">
    <location>
        <begin position="39"/>
        <end position="52"/>
    </location>
</feature>
<name>A0A1V4HVB2_NITVU</name>
<dbReference type="EMBL" id="MWPQ01000054">
    <property type="protein sequence ID" value="OPH81918.1"/>
    <property type="molecule type" value="Genomic_DNA"/>
</dbReference>
<dbReference type="Proteomes" id="UP000189940">
    <property type="component" value="Unassembled WGS sequence"/>
</dbReference>
<evidence type="ECO:0000313" key="2">
    <source>
        <dbReference type="EMBL" id="OPH81918.1"/>
    </source>
</evidence>
<evidence type="ECO:0000256" key="1">
    <source>
        <dbReference type="SAM" id="MobiDB-lite"/>
    </source>
</evidence>
<dbReference type="InterPro" id="IPR009045">
    <property type="entry name" value="Zn_M74/Hedgehog-like"/>
</dbReference>
<dbReference type="RefSeq" id="WP_079447982.1">
    <property type="nucleotide sequence ID" value="NZ_MWPQ01000054.1"/>
</dbReference>
<dbReference type="SUPFAM" id="SSF55166">
    <property type="entry name" value="Hedgehog/DD-peptidase"/>
    <property type="match status" value="1"/>
</dbReference>
<feature type="region of interest" description="Disordered" evidence="1">
    <location>
        <begin position="315"/>
        <end position="366"/>
    </location>
</feature>
<comment type="caution">
    <text evidence="2">The sequence shown here is derived from an EMBL/GenBank/DDBJ whole genome shotgun (WGS) entry which is preliminary data.</text>
</comment>
<proteinExistence type="predicted"/>
<dbReference type="AlphaFoldDB" id="A0A1V4HVB2"/>
<organism evidence="2 3">
    <name type="scientific">Nitrobacter vulgaris</name>
    <dbReference type="NCBI Taxonomy" id="29421"/>
    <lineage>
        <taxon>Bacteria</taxon>
        <taxon>Pseudomonadati</taxon>
        <taxon>Pseudomonadota</taxon>
        <taxon>Alphaproteobacteria</taxon>
        <taxon>Hyphomicrobiales</taxon>
        <taxon>Nitrobacteraceae</taxon>
        <taxon>Nitrobacter</taxon>
    </lineage>
</organism>
<protein>
    <submittedName>
        <fullName evidence="2">Peptidase M15</fullName>
    </submittedName>
</protein>
<sequence length="366" mass="39783">MNPRQLSTLTPALLWVVFAAGIYALLAMGSEARQTTGGATPITISTPSSSAAQELTKALQPSSMSRHDLSQTDLQPPLISHVAMTELSLAGDIAHEPMAPVEISPAEPASVQIASVNPSDIEPVDINKATKSIEMVDKCQVVDICVDRYLWALYQRTPKEDTIRIREWKSVTIKRKGKRVSVSRAFTKLVDQNFGWKDPKAAERVGMSMMDYVIGGMDRSFKLKLFRMFHAAEAAGLSPGITSAFRDDYRQSIASGLKAASNRSYHGGSLRGGYGHGLAADVVSVEGGTRNQRFASSEKFWKWVDAHGKEFGIGRPYLGRDPPHVAPVDGQEYAKHSGGTKQAASDAKETSLKKKAKGVATRDHSR</sequence>
<accession>A0A1V4HVB2</accession>
<reference evidence="2 3" key="1">
    <citation type="submission" date="2017-02" db="EMBL/GenBank/DDBJ databases">
        <title>Genome sequence of the nitrite-oxidizing bacterium Nitrobacter vulgaris strain Ab1.</title>
        <authorList>
            <person name="Mellbye B.L."/>
            <person name="Davis E.W."/>
            <person name="Spieck E."/>
            <person name="Chang J.H."/>
            <person name="Bottomley P.J."/>
            <person name="Sayavedra-Soto L.A."/>
        </authorList>
    </citation>
    <scope>NUCLEOTIDE SEQUENCE [LARGE SCALE GENOMIC DNA]</scope>
    <source>
        <strain evidence="2 3">Ab1</strain>
    </source>
</reference>
<dbReference type="OrthoDB" id="8129988at2"/>
<evidence type="ECO:0000313" key="3">
    <source>
        <dbReference type="Proteomes" id="UP000189940"/>
    </source>
</evidence>
<feature type="region of interest" description="Disordered" evidence="1">
    <location>
        <begin position="35"/>
        <end position="71"/>
    </location>
</feature>
<gene>
    <name evidence="2" type="ORF">B2M20_15285</name>
</gene>
<dbReference type="Gene3D" id="3.30.1380.10">
    <property type="match status" value="1"/>
</dbReference>